<dbReference type="Proteomes" id="UP000284403">
    <property type="component" value="Unassembled WGS sequence"/>
</dbReference>
<feature type="non-terminal residue" evidence="1">
    <location>
        <position position="727"/>
    </location>
</feature>
<proteinExistence type="predicted"/>
<evidence type="ECO:0008006" key="3">
    <source>
        <dbReference type="Google" id="ProtNLM"/>
    </source>
</evidence>
<name>A0A3R7LW46_9TRYP</name>
<comment type="caution">
    <text evidence="1">The sequence shown here is derived from an EMBL/GenBank/DDBJ whole genome shotgun (WGS) entry which is preliminary data.</text>
</comment>
<dbReference type="RefSeq" id="XP_029225056.1">
    <property type="nucleotide sequence ID" value="XM_029374803.1"/>
</dbReference>
<gene>
    <name evidence="1" type="ORF">Tco025E_07945</name>
</gene>
<organism evidence="1 2">
    <name type="scientific">Trypanosoma conorhini</name>
    <dbReference type="NCBI Taxonomy" id="83891"/>
    <lineage>
        <taxon>Eukaryota</taxon>
        <taxon>Discoba</taxon>
        <taxon>Euglenozoa</taxon>
        <taxon>Kinetoplastea</taxon>
        <taxon>Metakinetoplastina</taxon>
        <taxon>Trypanosomatida</taxon>
        <taxon>Trypanosomatidae</taxon>
        <taxon>Trypanosoma</taxon>
    </lineage>
</organism>
<reference evidence="1 2" key="1">
    <citation type="journal article" date="2018" name="BMC Genomics">
        <title>Genomic comparison of Trypanosoma conorhini and Trypanosoma rangeli to Trypanosoma cruzi strains of high and low virulence.</title>
        <authorList>
            <person name="Bradwell K.R."/>
            <person name="Koparde V.N."/>
            <person name="Matveyev A.V."/>
            <person name="Serrano M.G."/>
            <person name="Alves J.M."/>
            <person name="Parikh H."/>
            <person name="Huang B."/>
            <person name="Lee V."/>
            <person name="Espinosa-Alvarez O."/>
            <person name="Ortiz P.A."/>
            <person name="Costa-Martins A.G."/>
            <person name="Teixeira M.M."/>
            <person name="Buck G.A."/>
        </authorList>
    </citation>
    <scope>NUCLEOTIDE SEQUENCE [LARGE SCALE GENOMIC DNA]</scope>
    <source>
        <strain evidence="1 2">025E</strain>
    </source>
</reference>
<dbReference type="AlphaFoldDB" id="A0A3R7LW46"/>
<accession>A0A3R7LW46</accession>
<evidence type="ECO:0000313" key="1">
    <source>
        <dbReference type="EMBL" id="RNF04487.1"/>
    </source>
</evidence>
<dbReference type="GeneID" id="40321556"/>
<protein>
    <recommendedName>
        <fullName evidence="3">HEAT repeat-containing protein 1</fullName>
    </recommendedName>
</protein>
<dbReference type="EMBL" id="MKKU01000676">
    <property type="protein sequence ID" value="RNF04487.1"/>
    <property type="molecule type" value="Genomic_DNA"/>
</dbReference>
<evidence type="ECO:0000313" key="2">
    <source>
        <dbReference type="Proteomes" id="UP000284403"/>
    </source>
</evidence>
<sequence length="727" mass="76331">MACLLGHLSTPLPAVALSPSRLPPVYLRLLAPTDAAHEAERFPVGWFGLVHAALFRSCGCPPATGAPQFLLSALSLTLLCPLAAPTNRRELLLQELQSLVLAAAREKRGVSSATATGAQLAVRSALQAGHVSATTLSAIVESMAREESRGQLTRGAAELLCRMMARTCEGQPGEPVVPFALSCRAVEYFFPTRSKATRGGGGSSSGLAMDILLPALQSILAKGGSSSSHTNKKKTENDAAVAVSAAAADFLQAVSLRGEIGTLADAGNDAVLQLCLGLIKHPFLRVVGGRVRPVYRHALTAFANALSRGLEGRQSSSVLFIPQGGKGKSASAAKASSPGGCKVANSENYLRHVAAAVSDTLLSDTASLNRLGGDATLLLSGTLGGYHRLFLPWLSRLLQQSAPDLAVVVEVMEALAAPATEMADAWEPPSWCALHSPLSFADARRLLQLCGKVCGAAHAEAGRWCPREKHALQALRLLCSLITVSPSVRFDDDDDDDGASPTLFALIDGLLEAFPLGGLLPLLAEADAVDQPQFHHWVFVYIRRLVDLCASSPQALNEGQPHGAARVSRTLVKQCVTLMAVLLVPDVAAEAEAAAAAALSRHRIDTIAELLRIVSPLFVPASAPGAGLAGSRAAAGRTALHIPVVALLIHLEAVDFAAAAHRYESATDVCSSLLTSLDVHTQLSCLTQMMHLLIDPHRQLSVAATQQQQQQQPGDAEAEEDAVVKLF</sequence>
<keyword evidence="2" id="KW-1185">Reference proteome</keyword>